<dbReference type="GO" id="GO:0015833">
    <property type="term" value="P:peptide transport"/>
    <property type="evidence" value="ECO:0007669"/>
    <property type="project" value="TreeGrafter"/>
</dbReference>
<dbReference type="GO" id="GO:0042597">
    <property type="term" value="C:periplasmic space"/>
    <property type="evidence" value="ECO:0007669"/>
    <property type="project" value="UniProtKB-ARBA"/>
</dbReference>
<dbReference type="PATRIC" id="fig|742738.3.peg.303"/>
<organism evidence="6 7">
    <name type="scientific">Flavonifractor plautii 1_3_50AFAA</name>
    <dbReference type="NCBI Taxonomy" id="742738"/>
    <lineage>
        <taxon>Bacteria</taxon>
        <taxon>Bacillati</taxon>
        <taxon>Bacillota</taxon>
        <taxon>Clostridia</taxon>
        <taxon>Eubacteriales</taxon>
        <taxon>Oscillospiraceae</taxon>
        <taxon>Flavonifractor</taxon>
    </lineage>
</organism>
<dbReference type="InterPro" id="IPR039424">
    <property type="entry name" value="SBP_5"/>
</dbReference>
<comment type="similarity">
    <text evidence="1">Belongs to the bacterial solute-binding protein 5 family.</text>
</comment>
<feature type="domain" description="Solute-binding protein family 5" evidence="5">
    <location>
        <begin position="85"/>
        <end position="410"/>
    </location>
</feature>
<feature type="signal peptide" evidence="4">
    <location>
        <begin position="1"/>
        <end position="23"/>
    </location>
</feature>
<accession>A0A096BE09</accession>
<keyword evidence="2" id="KW-0813">Transport</keyword>
<name>A0A096BE09_FLAPL</name>
<dbReference type="GO" id="GO:0043190">
    <property type="term" value="C:ATP-binding cassette (ABC) transporter complex"/>
    <property type="evidence" value="ECO:0007669"/>
    <property type="project" value="InterPro"/>
</dbReference>
<proteinExistence type="inferred from homology"/>
<dbReference type="Proteomes" id="UP000029585">
    <property type="component" value="Unassembled WGS sequence"/>
</dbReference>
<keyword evidence="3 4" id="KW-0732">Signal</keyword>
<evidence type="ECO:0000256" key="4">
    <source>
        <dbReference type="SAM" id="SignalP"/>
    </source>
</evidence>
<dbReference type="Gene3D" id="3.10.105.10">
    <property type="entry name" value="Dipeptide-binding Protein, Domain 3"/>
    <property type="match status" value="1"/>
</dbReference>
<sequence length="546" mass="58367">MRNILAALLTAALCLGLAACGPAPEPEPTPTPTPSVSPSPEAAEFALACYPEAGFHPITGSNRTNLALGGLLYEGLFALNGQFQPQEALCASASVSADGLQWSFIPRSGVTFSDGSPLTAAEIAVSLNLARTSPLYSARFAGVTDIAAANGMVTVTLSRANGALPALLDIPIVKETGGVPLGTGPYVLAGTGENLALEARSDWWQGKALPRDTIPLRAIQEADDLIHAFDTRDIALVSTDLTGTNALGFSGSFAAVDYPTSTMLYVGFNTADGPCRSAQVRQALLRGFDRAAVSTAQFSRHAQPAALPVSPASPLYDEALAQTLDYAPQAMEPLLTAAGYTRADGVWQKEGRPLALTFVAPNNNADRLAAAETLAANLTDAGLEVELRALAWDDYLQALTAGEFDLYLGEVRLTADFDLTAFLTPGGALNYGKYSDAEALNRLSAFRAAVGQWRTEPARQLYEYLAGQPPFAVICFKNWSRAHPVEPDRRADAHPAKHIPSIFRLEDHIRERKRVWGTYFAVMWRRSPASPWRRSICSESCATPWA</sequence>
<dbReference type="Gene3D" id="3.40.190.10">
    <property type="entry name" value="Periplasmic binding protein-like II"/>
    <property type="match status" value="1"/>
</dbReference>
<dbReference type="HOGENOM" id="CLU_017028_8_8_9"/>
<evidence type="ECO:0000313" key="7">
    <source>
        <dbReference type="Proteomes" id="UP000029585"/>
    </source>
</evidence>
<evidence type="ECO:0000256" key="2">
    <source>
        <dbReference type="ARBA" id="ARBA00022448"/>
    </source>
</evidence>
<dbReference type="Pfam" id="PF00496">
    <property type="entry name" value="SBP_bac_5"/>
    <property type="match status" value="1"/>
</dbReference>
<dbReference type="RefSeq" id="WP_227127558.1">
    <property type="nucleotide sequence ID" value="NZ_KN174161.1"/>
</dbReference>
<evidence type="ECO:0000256" key="1">
    <source>
        <dbReference type="ARBA" id="ARBA00005695"/>
    </source>
</evidence>
<dbReference type="SUPFAM" id="SSF53850">
    <property type="entry name" value="Periplasmic binding protein-like II"/>
    <property type="match status" value="1"/>
</dbReference>
<keyword evidence="7" id="KW-1185">Reference proteome</keyword>
<dbReference type="InterPro" id="IPR030678">
    <property type="entry name" value="Peptide/Ni-bd"/>
</dbReference>
<dbReference type="EMBL" id="ADLO01000008">
    <property type="protein sequence ID" value="KGF57355.1"/>
    <property type="molecule type" value="Genomic_DNA"/>
</dbReference>
<gene>
    <name evidence="6" type="ORF">HMPREF9460_00289</name>
</gene>
<protein>
    <recommendedName>
        <fullName evidence="5">Solute-binding protein family 5 domain-containing protein</fullName>
    </recommendedName>
</protein>
<evidence type="ECO:0000313" key="6">
    <source>
        <dbReference type="EMBL" id="KGF57355.1"/>
    </source>
</evidence>
<dbReference type="InterPro" id="IPR000914">
    <property type="entry name" value="SBP_5_dom"/>
</dbReference>
<dbReference type="PROSITE" id="PS51257">
    <property type="entry name" value="PROKAR_LIPOPROTEIN"/>
    <property type="match status" value="1"/>
</dbReference>
<dbReference type="PANTHER" id="PTHR30290">
    <property type="entry name" value="PERIPLASMIC BINDING COMPONENT OF ABC TRANSPORTER"/>
    <property type="match status" value="1"/>
</dbReference>
<dbReference type="eggNOG" id="COG0747">
    <property type="taxonomic scope" value="Bacteria"/>
</dbReference>
<dbReference type="PANTHER" id="PTHR30290:SF9">
    <property type="entry name" value="OLIGOPEPTIDE-BINDING PROTEIN APPA"/>
    <property type="match status" value="1"/>
</dbReference>
<dbReference type="PIRSF" id="PIRSF002741">
    <property type="entry name" value="MppA"/>
    <property type="match status" value="1"/>
</dbReference>
<dbReference type="AlphaFoldDB" id="A0A096BE09"/>
<evidence type="ECO:0000259" key="5">
    <source>
        <dbReference type="Pfam" id="PF00496"/>
    </source>
</evidence>
<feature type="chain" id="PRO_5001918012" description="Solute-binding protein family 5 domain-containing protein" evidence="4">
    <location>
        <begin position="24"/>
        <end position="546"/>
    </location>
</feature>
<evidence type="ECO:0000256" key="3">
    <source>
        <dbReference type="ARBA" id="ARBA00022729"/>
    </source>
</evidence>
<reference evidence="6 7" key="1">
    <citation type="submission" date="2011-08" db="EMBL/GenBank/DDBJ databases">
        <title>The Genome Sequence of Clostridium orbiscindens 1_3_50AFAA.</title>
        <authorList>
            <consortium name="The Broad Institute Genome Sequencing Platform"/>
            <person name="Earl A."/>
            <person name="Ward D."/>
            <person name="Feldgarden M."/>
            <person name="Gevers D."/>
            <person name="Daigneault M."/>
            <person name="Strauss J."/>
            <person name="Allen-Vercoe E."/>
            <person name="Young S.K."/>
            <person name="Zeng Q."/>
            <person name="Gargeya S."/>
            <person name="Fitzgerald M."/>
            <person name="Haas B."/>
            <person name="Abouelleil A."/>
            <person name="Alvarado L."/>
            <person name="Arachchi H.M."/>
            <person name="Berlin A."/>
            <person name="Brown A."/>
            <person name="Chapman S.B."/>
            <person name="Chen Z."/>
            <person name="Dunbar C."/>
            <person name="Freedman E."/>
            <person name="Gearin G."/>
            <person name="Gellesch M."/>
            <person name="Goldberg J."/>
            <person name="Griggs A."/>
            <person name="Gujja S."/>
            <person name="Heiman D."/>
            <person name="Howarth C."/>
            <person name="Larson L."/>
            <person name="Lui A."/>
            <person name="MacDonald P.J.P."/>
            <person name="Montmayeur A."/>
            <person name="Murphy C."/>
            <person name="Neiman D."/>
            <person name="Pearson M."/>
            <person name="Priest M."/>
            <person name="Roberts A."/>
            <person name="Saif S."/>
            <person name="Shea T."/>
            <person name="Shenoy N."/>
            <person name="Sisk P."/>
            <person name="Stolte C."/>
            <person name="Sykes S."/>
            <person name="Wortman J."/>
            <person name="Nusbaum C."/>
            <person name="Birren B."/>
        </authorList>
    </citation>
    <scope>NUCLEOTIDE SEQUENCE [LARGE SCALE GENOMIC DNA]</scope>
    <source>
        <strain evidence="6 7">1_3_50AFAA</strain>
    </source>
</reference>
<comment type="caution">
    <text evidence="6">The sequence shown here is derived from an EMBL/GenBank/DDBJ whole genome shotgun (WGS) entry which is preliminary data.</text>
</comment>
<dbReference type="GO" id="GO:1904680">
    <property type="term" value="F:peptide transmembrane transporter activity"/>
    <property type="evidence" value="ECO:0007669"/>
    <property type="project" value="TreeGrafter"/>
</dbReference>